<evidence type="ECO:0000313" key="1">
    <source>
        <dbReference type="EMBL" id="CAD5226931.1"/>
    </source>
</evidence>
<sequence length="404" mass="46059">MCRPRAVRPVSQSSLIHNWKRTELGDESSQKSSESVRNSALVTSSLHGIVFECPEVKTAREISPQRPSPRIRKVHKKIVKSYAEKQHLDKLVPSIYGGVVMGIPAILWKAPRHFSQSWLCGRKKPSSACTIISLILAEHIYRQKVLLPTVEKNSRMISLDMRDDVQDKAFECPKRLLNALSNAIIDGNHIYEQTHQTHSSNKRTFTIPEAIKATNDMWFEVEYSCGIGPFHQNVTRYLSAALNSPLTRDFEEMFFLLLIFERSVLLVYQRFNNTIAIIDSHTHFERGALIACTNADKLAEFGVLLSRAFFPEAFLLEPQLHSFEISLVRFHGELTSNDCANCIQPCIALEKGETIFPPSVRAKKSKTKIRPYQLVREHLNLHYRTIREVVSPTLTVPDFVSTDF</sequence>
<keyword evidence="4" id="KW-1185">Reference proteome</keyword>
<dbReference type="Proteomes" id="UP000659654">
    <property type="component" value="Unassembled WGS sequence"/>
</dbReference>
<dbReference type="PANTHER" id="PTHR37962">
    <property type="entry name" value="MALE STERILE (3) 76CA"/>
    <property type="match status" value="1"/>
</dbReference>
<dbReference type="Proteomes" id="UP000095284">
    <property type="component" value="Unplaced"/>
</dbReference>
<dbReference type="eggNOG" id="ENOG502S4DZ">
    <property type="taxonomic scope" value="Eukaryota"/>
</dbReference>
<evidence type="ECO:0000313" key="5">
    <source>
        <dbReference type="WBParaSite" id="BXY_0767200.1"/>
    </source>
</evidence>
<dbReference type="OrthoDB" id="5771981at2759"/>
<dbReference type="PANTHER" id="PTHR37962:SF2">
    <property type="entry name" value="MALE STERILE (3) 76CA"/>
    <property type="match status" value="1"/>
</dbReference>
<proteinExistence type="predicted"/>
<dbReference type="EMBL" id="CAJFCV020000004">
    <property type="protein sequence ID" value="CAG9116513.1"/>
    <property type="molecule type" value="Genomic_DNA"/>
</dbReference>
<dbReference type="EMBL" id="CAJFDI010000004">
    <property type="protein sequence ID" value="CAD5226931.1"/>
    <property type="molecule type" value="Genomic_DNA"/>
</dbReference>
<protein>
    <submittedName>
        <fullName evidence="1">(pine wood nematode) hypothetical protein</fullName>
    </submittedName>
</protein>
<evidence type="ECO:0000313" key="4">
    <source>
        <dbReference type="Proteomes" id="UP000659654"/>
    </source>
</evidence>
<dbReference type="Proteomes" id="UP000582659">
    <property type="component" value="Unassembled WGS sequence"/>
</dbReference>
<dbReference type="AlphaFoldDB" id="A0A1I7S3U1"/>
<gene>
    <name evidence="1" type="ORF">BXYJ_LOCUS9476</name>
</gene>
<evidence type="ECO:0000313" key="2">
    <source>
        <dbReference type="EMBL" id="CAG9116513.1"/>
    </source>
</evidence>
<evidence type="ECO:0000313" key="3">
    <source>
        <dbReference type="Proteomes" id="UP000095284"/>
    </source>
</evidence>
<reference evidence="5" key="1">
    <citation type="submission" date="2016-11" db="UniProtKB">
        <authorList>
            <consortium name="WormBaseParasite"/>
        </authorList>
    </citation>
    <scope>IDENTIFICATION</scope>
</reference>
<name>A0A1I7S3U1_BURXY</name>
<dbReference type="WBParaSite" id="BXY_0767200.1">
    <property type="protein sequence ID" value="BXY_0767200.1"/>
    <property type="gene ID" value="BXY_0767200"/>
</dbReference>
<accession>A0A1I7S3U1</accession>
<organism evidence="3 5">
    <name type="scientific">Bursaphelenchus xylophilus</name>
    <name type="common">Pinewood nematode worm</name>
    <name type="synonym">Aphelenchoides xylophilus</name>
    <dbReference type="NCBI Taxonomy" id="6326"/>
    <lineage>
        <taxon>Eukaryota</taxon>
        <taxon>Metazoa</taxon>
        <taxon>Ecdysozoa</taxon>
        <taxon>Nematoda</taxon>
        <taxon>Chromadorea</taxon>
        <taxon>Rhabditida</taxon>
        <taxon>Tylenchina</taxon>
        <taxon>Tylenchomorpha</taxon>
        <taxon>Aphelenchoidea</taxon>
        <taxon>Aphelenchoididae</taxon>
        <taxon>Bursaphelenchus</taxon>
    </lineage>
</organism>
<reference evidence="2" key="2">
    <citation type="submission" date="2020-08" db="EMBL/GenBank/DDBJ databases">
        <authorList>
            <person name="Kikuchi T."/>
        </authorList>
    </citation>
    <scope>NUCLEOTIDE SEQUENCE</scope>
    <source>
        <strain evidence="1">Ka4C1</strain>
    </source>
</reference>